<keyword evidence="1" id="KW-1133">Transmembrane helix</keyword>
<protein>
    <submittedName>
        <fullName evidence="2">Uncharacterized protein</fullName>
    </submittedName>
</protein>
<dbReference type="EMBL" id="FOKQ01000013">
    <property type="protein sequence ID" value="SFC45848.1"/>
    <property type="molecule type" value="Genomic_DNA"/>
</dbReference>
<dbReference type="AlphaFoldDB" id="A0A1I1JGU3"/>
<feature type="transmembrane region" description="Helical" evidence="1">
    <location>
        <begin position="20"/>
        <end position="49"/>
    </location>
</feature>
<proteinExistence type="predicted"/>
<evidence type="ECO:0000313" key="3">
    <source>
        <dbReference type="Proteomes" id="UP000182192"/>
    </source>
</evidence>
<feature type="transmembrane region" description="Helical" evidence="1">
    <location>
        <begin position="147"/>
        <end position="166"/>
    </location>
</feature>
<keyword evidence="1" id="KW-0812">Transmembrane</keyword>
<reference evidence="2 3" key="1">
    <citation type="submission" date="2016-10" db="EMBL/GenBank/DDBJ databases">
        <authorList>
            <person name="de Groot N.N."/>
        </authorList>
    </citation>
    <scope>NUCLEOTIDE SEQUENCE [LARGE SCALE GENOMIC DNA]</scope>
    <source>
        <strain evidence="2 3">AR67</strain>
    </source>
</reference>
<name>A0A1I1JGU3_RUMAL</name>
<feature type="transmembrane region" description="Helical" evidence="1">
    <location>
        <begin position="61"/>
        <end position="79"/>
    </location>
</feature>
<evidence type="ECO:0000313" key="2">
    <source>
        <dbReference type="EMBL" id="SFC45848.1"/>
    </source>
</evidence>
<accession>A0A1I1JGU3</accession>
<organism evidence="2 3">
    <name type="scientific">Ruminococcus albus</name>
    <dbReference type="NCBI Taxonomy" id="1264"/>
    <lineage>
        <taxon>Bacteria</taxon>
        <taxon>Bacillati</taxon>
        <taxon>Bacillota</taxon>
        <taxon>Clostridia</taxon>
        <taxon>Eubacteriales</taxon>
        <taxon>Oscillospiraceae</taxon>
        <taxon>Ruminococcus</taxon>
    </lineage>
</organism>
<keyword evidence="1" id="KW-0472">Membrane</keyword>
<dbReference type="Proteomes" id="UP000182192">
    <property type="component" value="Unassembled WGS sequence"/>
</dbReference>
<evidence type="ECO:0000256" key="1">
    <source>
        <dbReference type="SAM" id="Phobius"/>
    </source>
</evidence>
<dbReference type="eggNOG" id="ENOG50323QF">
    <property type="taxonomic scope" value="Bacteria"/>
</dbReference>
<feature type="transmembrane region" description="Helical" evidence="1">
    <location>
        <begin position="91"/>
        <end position="113"/>
    </location>
</feature>
<sequence>MGSEEYDWLRFVVGYTAARLGLLLALVVFGAFTGAVLFPSLVTFLPYSMVGVKNFFTQPDVKSAVGTVVICLLLIWVFFDDGRKHTAYEEWSMTTILTVLIMVGMFYFIPAIFRDSFHAEGKGDIFYMVLYYPAGWVIDLFNDNYLIGIMFSILVMLGTAFAAYVISYKTYVKKHPVLLSSGRHSTVEVAEGSADENDTEE</sequence>
<dbReference type="OrthoDB" id="1820303at2"/>
<gene>
    <name evidence="2" type="ORF">SAMN02910406_01745</name>
</gene>
<dbReference type="RefSeq" id="WP_074961185.1">
    <property type="nucleotide sequence ID" value="NZ_FOKQ01000013.1"/>
</dbReference>